<evidence type="ECO:0000259" key="5">
    <source>
        <dbReference type="PROSITE" id="PS51063"/>
    </source>
</evidence>
<dbReference type="Pfam" id="PF00027">
    <property type="entry name" value="cNMP_binding"/>
    <property type="match status" value="1"/>
</dbReference>
<keyword evidence="1" id="KW-0805">Transcription regulation</keyword>
<dbReference type="SUPFAM" id="SSF46785">
    <property type="entry name" value="Winged helix' DNA-binding domain"/>
    <property type="match status" value="1"/>
</dbReference>
<evidence type="ECO:0000259" key="4">
    <source>
        <dbReference type="PROSITE" id="PS50042"/>
    </source>
</evidence>
<dbReference type="CDD" id="cd00038">
    <property type="entry name" value="CAP_ED"/>
    <property type="match status" value="1"/>
</dbReference>
<dbReference type="SMART" id="SM00100">
    <property type="entry name" value="cNMP"/>
    <property type="match status" value="1"/>
</dbReference>
<keyword evidence="2" id="KW-0238">DNA-binding</keyword>
<evidence type="ECO:0000313" key="7">
    <source>
        <dbReference type="Proteomes" id="UP001207654"/>
    </source>
</evidence>
<dbReference type="PANTHER" id="PTHR24567">
    <property type="entry name" value="CRP FAMILY TRANSCRIPTIONAL REGULATORY PROTEIN"/>
    <property type="match status" value="1"/>
</dbReference>
<comment type="caution">
    <text evidence="6">The sequence shown here is derived from an EMBL/GenBank/DDBJ whole genome shotgun (WGS) entry which is preliminary data.</text>
</comment>
<dbReference type="Gene3D" id="2.60.120.10">
    <property type="entry name" value="Jelly Rolls"/>
    <property type="match status" value="1"/>
</dbReference>
<proteinExistence type="predicted"/>
<dbReference type="InterPro" id="IPR012318">
    <property type="entry name" value="HTH_CRP"/>
</dbReference>
<dbReference type="PANTHER" id="PTHR24567:SF74">
    <property type="entry name" value="HTH-TYPE TRANSCRIPTIONAL REGULATOR ARCR"/>
    <property type="match status" value="1"/>
</dbReference>
<accession>A0ABT4A562</accession>
<dbReference type="InterPro" id="IPR000595">
    <property type="entry name" value="cNMP-bd_dom"/>
</dbReference>
<dbReference type="EMBL" id="JAPNKA010000001">
    <property type="protein sequence ID" value="MCY1076134.1"/>
    <property type="molecule type" value="Genomic_DNA"/>
</dbReference>
<reference evidence="6 7" key="1">
    <citation type="submission" date="2022-11" db="EMBL/GenBank/DDBJ databases">
        <title>Minimal conservation of predation-associated metabolite biosynthetic gene clusters underscores biosynthetic potential of Myxococcota including descriptions for ten novel species: Archangium lansinium sp. nov., Myxococcus landrumus sp. nov., Nannocystis bai.</title>
        <authorList>
            <person name="Ahearne A."/>
            <person name="Stevens C."/>
            <person name="Phillips K."/>
        </authorList>
    </citation>
    <scope>NUCLEOTIDE SEQUENCE [LARGE SCALE GENOMIC DNA]</scope>
    <source>
        <strain evidence="6 7">MIWBW</strain>
    </source>
</reference>
<evidence type="ECO:0000256" key="1">
    <source>
        <dbReference type="ARBA" id="ARBA00023015"/>
    </source>
</evidence>
<dbReference type="PROSITE" id="PS51063">
    <property type="entry name" value="HTH_CRP_2"/>
    <property type="match status" value="1"/>
</dbReference>
<keyword evidence="7" id="KW-1185">Reference proteome</keyword>
<dbReference type="InterPro" id="IPR036388">
    <property type="entry name" value="WH-like_DNA-bd_sf"/>
</dbReference>
<gene>
    <name evidence="6" type="ORF">OV287_16790</name>
</gene>
<dbReference type="Pfam" id="PF13545">
    <property type="entry name" value="HTH_Crp_2"/>
    <property type="match status" value="1"/>
</dbReference>
<dbReference type="InterPro" id="IPR014710">
    <property type="entry name" value="RmlC-like_jellyroll"/>
</dbReference>
<dbReference type="SUPFAM" id="SSF51206">
    <property type="entry name" value="cAMP-binding domain-like"/>
    <property type="match status" value="1"/>
</dbReference>
<dbReference type="InterPro" id="IPR018490">
    <property type="entry name" value="cNMP-bd_dom_sf"/>
</dbReference>
<evidence type="ECO:0000256" key="2">
    <source>
        <dbReference type="ARBA" id="ARBA00023125"/>
    </source>
</evidence>
<keyword evidence="3" id="KW-0804">Transcription</keyword>
<dbReference type="SMART" id="SM00419">
    <property type="entry name" value="HTH_CRP"/>
    <property type="match status" value="1"/>
</dbReference>
<dbReference type="PROSITE" id="PS50042">
    <property type="entry name" value="CNMP_BINDING_3"/>
    <property type="match status" value="1"/>
</dbReference>
<feature type="domain" description="HTH crp-type" evidence="5">
    <location>
        <begin position="146"/>
        <end position="221"/>
    </location>
</feature>
<feature type="domain" description="Cyclic nucleotide-binding" evidence="4">
    <location>
        <begin position="12"/>
        <end position="132"/>
    </location>
</feature>
<dbReference type="InterPro" id="IPR036390">
    <property type="entry name" value="WH_DNA-bd_sf"/>
</dbReference>
<sequence>MSYSELLSQVPLFSSLGSDDLERLSASLQLRRCNRGEIIFHQGDVGTDLYIISKGEVTIRLSSPDGREVSLALLVRGAAFGELALLDEAPRSTDAVAREETALLSLSRRDFQKFLEERPQVIPALLAELSRLVRRVTQAVHDANFLDARARLARVLLDLAQAQGKPSTGGEAVAITSRLTQTELANLAGLTRESTNRWLRFYAREGLLSYEEGRITLLEPDNLRLNLE</sequence>
<name>A0ABT4A562_9BACT</name>
<dbReference type="Gene3D" id="1.10.10.10">
    <property type="entry name" value="Winged helix-like DNA-binding domain superfamily/Winged helix DNA-binding domain"/>
    <property type="match status" value="1"/>
</dbReference>
<evidence type="ECO:0000256" key="3">
    <source>
        <dbReference type="ARBA" id="ARBA00023163"/>
    </source>
</evidence>
<organism evidence="6 7">
    <name type="scientific">Archangium lansingense</name>
    <dbReference type="NCBI Taxonomy" id="2995310"/>
    <lineage>
        <taxon>Bacteria</taxon>
        <taxon>Pseudomonadati</taxon>
        <taxon>Myxococcota</taxon>
        <taxon>Myxococcia</taxon>
        <taxon>Myxococcales</taxon>
        <taxon>Cystobacterineae</taxon>
        <taxon>Archangiaceae</taxon>
        <taxon>Archangium</taxon>
    </lineage>
</organism>
<evidence type="ECO:0000313" key="6">
    <source>
        <dbReference type="EMBL" id="MCY1076134.1"/>
    </source>
</evidence>
<protein>
    <submittedName>
        <fullName evidence="6">Crp/Fnr family transcriptional regulator</fullName>
    </submittedName>
</protein>
<dbReference type="InterPro" id="IPR050397">
    <property type="entry name" value="Env_Response_Regulators"/>
</dbReference>
<dbReference type="PRINTS" id="PR00103">
    <property type="entry name" value="CAMPKINASE"/>
</dbReference>
<dbReference type="Proteomes" id="UP001207654">
    <property type="component" value="Unassembled WGS sequence"/>
</dbReference>
<dbReference type="RefSeq" id="WP_267535040.1">
    <property type="nucleotide sequence ID" value="NZ_JAPNKA010000001.1"/>
</dbReference>